<evidence type="ECO:0000313" key="3">
    <source>
        <dbReference type="EMBL" id="CAF1238906.1"/>
    </source>
</evidence>
<reference evidence="3" key="1">
    <citation type="submission" date="2021-02" db="EMBL/GenBank/DDBJ databases">
        <authorList>
            <person name="Nowell W R."/>
        </authorList>
    </citation>
    <scope>NUCLEOTIDE SEQUENCE</scope>
</reference>
<proteinExistence type="predicted"/>
<gene>
    <name evidence="4" type="ORF">OTI717_LOCUS28055</name>
    <name evidence="3" type="ORF">RFH988_LOCUS26567</name>
</gene>
<dbReference type="OrthoDB" id="9970438at2759"/>
<keyword evidence="1" id="KW-0929">Antimicrobial</keyword>
<dbReference type="Gene3D" id="3.30.160.320">
    <property type="match status" value="1"/>
</dbReference>
<keyword evidence="2" id="KW-0044">Antibiotic</keyword>
<name>A0A814Z1R1_9BILA</name>
<dbReference type="AlphaFoldDB" id="A0A814Z1R1"/>
<evidence type="ECO:0000313" key="5">
    <source>
        <dbReference type="Proteomes" id="UP000663882"/>
    </source>
</evidence>
<evidence type="ECO:0000256" key="1">
    <source>
        <dbReference type="ARBA" id="ARBA00022529"/>
    </source>
</evidence>
<dbReference type="Proteomes" id="UP000663823">
    <property type="component" value="Unassembled WGS sequence"/>
</dbReference>
<dbReference type="InterPro" id="IPR038539">
    <property type="entry name" value="Anti-LPS_factor/Scygonadin_sf"/>
</dbReference>
<protein>
    <submittedName>
        <fullName evidence="3">Uncharacterized protein</fullName>
    </submittedName>
</protein>
<dbReference type="EMBL" id="CAJOAX010006513">
    <property type="protein sequence ID" value="CAF3983035.1"/>
    <property type="molecule type" value="Genomic_DNA"/>
</dbReference>
<comment type="caution">
    <text evidence="3">The sequence shown here is derived from an EMBL/GenBank/DDBJ whole genome shotgun (WGS) entry which is preliminary data.</text>
</comment>
<organism evidence="3 5">
    <name type="scientific">Rotaria sordida</name>
    <dbReference type="NCBI Taxonomy" id="392033"/>
    <lineage>
        <taxon>Eukaryota</taxon>
        <taxon>Metazoa</taxon>
        <taxon>Spiralia</taxon>
        <taxon>Gnathifera</taxon>
        <taxon>Rotifera</taxon>
        <taxon>Eurotatoria</taxon>
        <taxon>Bdelloidea</taxon>
        <taxon>Philodinida</taxon>
        <taxon>Philodinidae</taxon>
        <taxon>Rotaria</taxon>
    </lineage>
</organism>
<evidence type="ECO:0000256" key="2">
    <source>
        <dbReference type="ARBA" id="ARBA00023022"/>
    </source>
</evidence>
<dbReference type="GO" id="GO:0042742">
    <property type="term" value="P:defense response to bacterium"/>
    <property type="evidence" value="ECO:0007669"/>
    <property type="project" value="UniProtKB-KW"/>
</dbReference>
<dbReference type="EMBL" id="CAJNOO010002129">
    <property type="protein sequence ID" value="CAF1238906.1"/>
    <property type="molecule type" value="Genomic_DNA"/>
</dbReference>
<accession>A0A814Z1R1</accession>
<sequence length="106" mass="12023">MTTSSLDWTAMAVKAAAYIYGLHQWSESQKIKIGDKTCQVQAKGRLHELKWVWDGKCECNNIVGESRHYDSKEGAIKNAIQDYIVKAGQAGLLTHEQIQQWENNDN</sequence>
<dbReference type="InterPro" id="IPR024509">
    <property type="entry name" value="Anti-LPS_factor/Scygonadin"/>
</dbReference>
<evidence type="ECO:0000313" key="4">
    <source>
        <dbReference type="EMBL" id="CAF3983035.1"/>
    </source>
</evidence>
<dbReference type="Pfam" id="PF11630">
    <property type="entry name" value="Anti-LPS-SCYG"/>
    <property type="match status" value="1"/>
</dbReference>
<dbReference type="Proteomes" id="UP000663882">
    <property type="component" value="Unassembled WGS sequence"/>
</dbReference>